<accession>A0A1X7V604</accession>
<evidence type="ECO:0000313" key="1">
    <source>
        <dbReference type="EnsemblMetazoa" id="Aqu2.1.34947_001"/>
    </source>
</evidence>
<organism evidence="1">
    <name type="scientific">Amphimedon queenslandica</name>
    <name type="common">Sponge</name>
    <dbReference type="NCBI Taxonomy" id="400682"/>
    <lineage>
        <taxon>Eukaryota</taxon>
        <taxon>Metazoa</taxon>
        <taxon>Porifera</taxon>
        <taxon>Demospongiae</taxon>
        <taxon>Heteroscleromorpha</taxon>
        <taxon>Haplosclerida</taxon>
        <taxon>Niphatidae</taxon>
        <taxon>Amphimedon</taxon>
    </lineage>
</organism>
<dbReference type="AlphaFoldDB" id="A0A1X7V604"/>
<protein>
    <submittedName>
        <fullName evidence="1">Uncharacterized protein</fullName>
    </submittedName>
</protein>
<dbReference type="EnsemblMetazoa" id="Aqu2.1.34947_001">
    <property type="protein sequence ID" value="Aqu2.1.34947_001"/>
    <property type="gene ID" value="Aqu2.1.34947"/>
</dbReference>
<name>A0A1X7V604_AMPQE</name>
<reference evidence="1" key="1">
    <citation type="submission" date="2017-05" db="UniProtKB">
        <authorList>
            <consortium name="EnsemblMetazoa"/>
        </authorList>
    </citation>
    <scope>IDENTIFICATION</scope>
</reference>
<dbReference type="InParanoid" id="A0A1X7V604"/>
<proteinExistence type="predicted"/>
<sequence>MAAHLRNSDQWLNEPPNHNHKRCEVWDGNHFAELKWFWNPSKRCLLPTRCPFYRPWQLFSLGLLLKQAHMKL</sequence>